<evidence type="ECO:0000259" key="1">
    <source>
        <dbReference type="Pfam" id="PF13460"/>
    </source>
</evidence>
<evidence type="ECO:0000313" key="3">
    <source>
        <dbReference type="Proteomes" id="UP000305222"/>
    </source>
</evidence>
<dbReference type="Proteomes" id="UP000305222">
    <property type="component" value="Unassembled WGS sequence"/>
</dbReference>
<comment type="caution">
    <text evidence="2">The sequence shown here is derived from an EMBL/GenBank/DDBJ whole genome shotgun (WGS) entry which is preliminary data.</text>
</comment>
<organism evidence="2 3">
    <name type="scientific">Bacillus wiedmannii</name>
    <dbReference type="NCBI Taxonomy" id="1890302"/>
    <lineage>
        <taxon>Bacteria</taxon>
        <taxon>Bacillati</taxon>
        <taxon>Bacillota</taxon>
        <taxon>Bacilli</taxon>
        <taxon>Bacillales</taxon>
        <taxon>Bacillaceae</taxon>
        <taxon>Bacillus</taxon>
        <taxon>Bacillus cereus group</taxon>
    </lineage>
</organism>
<dbReference type="Pfam" id="PF13460">
    <property type="entry name" value="NAD_binding_10"/>
    <property type="match status" value="1"/>
</dbReference>
<gene>
    <name evidence="2" type="ORF">FC699_21010</name>
</gene>
<proteinExistence type="predicted"/>
<dbReference type="AlphaFoldDB" id="A0A4U3AVL2"/>
<name>A0A4U3AVL2_9BACI</name>
<dbReference type="EMBL" id="SZON01001232">
    <property type="protein sequence ID" value="TKI91962.1"/>
    <property type="molecule type" value="Genomic_DNA"/>
</dbReference>
<reference evidence="2 3" key="1">
    <citation type="journal article" date="2019" name="Environ. Microbiol.">
        <title>An active ?-lactamase is a part of an orchestrated cell wall stress resistance network of Bacillus subtilis and related rhizosphere species.</title>
        <authorList>
            <person name="Bucher T."/>
            <person name="Keren-Paz A."/>
            <person name="Hausser J."/>
            <person name="Olender T."/>
            <person name="Cytryn E."/>
            <person name="Kolodkin-Gal I."/>
        </authorList>
    </citation>
    <scope>NUCLEOTIDE SEQUENCE [LARGE SCALE GENOMIC DNA]</scope>
    <source>
        <strain evidence="2 3">I5</strain>
    </source>
</reference>
<protein>
    <submittedName>
        <fullName evidence="2">NAD(P)-dependent oxidoreductase</fullName>
    </submittedName>
</protein>
<dbReference type="GO" id="GO:0016646">
    <property type="term" value="F:oxidoreductase activity, acting on the CH-NH group of donors, NAD or NADP as acceptor"/>
    <property type="evidence" value="ECO:0007669"/>
    <property type="project" value="TreeGrafter"/>
</dbReference>
<dbReference type="PANTHER" id="PTHR43355">
    <property type="entry name" value="FLAVIN REDUCTASE (NADPH)"/>
    <property type="match status" value="1"/>
</dbReference>
<dbReference type="Gene3D" id="3.40.50.720">
    <property type="entry name" value="NAD(P)-binding Rossmann-like Domain"/>
    <property type="match status" value="1"/>
</dbReference>
<feature type="domain" description="NAD(P)-binding" evidence="1">
    <location>
        <begin position="7"/>
        <end position="39"/>
    </location>
</feature>
<dbReference type="InterPro" id="IPR051606">
    <property type="entry name" value="Polyketide_Oxido-like"/>
</dbReference>
<accession>A0A4U3AVL2</accession>
<dbReference type="PANTHER" id="PTHR43355:SF2">
    <property type="entry name" value="FLAVIN REDUCTASE (NADPH)"/>
    <property type="match status" value="1"/>
</dbReference>
<evidence type="ECO:0000313" key="2">
    <source>
        <dbReference type="EMBL" id="TKI91962.1"/>
    </source>
</evidence>
<feature type="non-terminal residue" evidence="2">
    <location>
        <position position="41"/>
    </location>
</feature>
<sequence>MKIGIIGATGKAGSRILKEALDRGHEVTAIVRNAAKITEEN</sequence>
<dbReference type="InterPro" id="IPR036291">
    <property type="entry name" value="NAD(P)-bd_dom_sf"/>
</dbReference>
<dbReference type="SUPFAM" id="SSF51735">
    <property type="entry name" value="NAD(P)-binding Rossmann-fold domains"/>
    <property type="match status" value="1"/>
</dbReference>
<dbReference type="InterPro" id="IPR016040">
    <property type="entry name" value="NAD(P)-bd_dom"/>
</dbReference>